<name>A0A6A4VXK7_AMPAM</name>
<keyword evidence="2" id="KW-1185">Reference proteome</keyword>
<gene>
    <name evidence="1" type="ORF">FJT64_003751</name>
</gene>
<evidence type="ECO:0000313" key="1">
    <source>
        <dbReference type="EMBL" id="KAF0298915.1"/>
    </source>
</evidence>
<dbReference type="AlphaFoldDB" id="A0A6A4VXK7"/>
<protein>
    <submittedName>
        <fullName evidence="1">Uncharacterized protein</fullName>
    </submittedName>
</protein>
<proteinExistence type="predicted"/>
<dbReference type="EMBL" id="VIIS01001402">
    <property type="protein sequence ID" value="KAF0298915.1"/>
    <property type="molecule type" value="Genomic_DNA"/>
</dbReference>
<evidence type="ECO:0000313" key="2">
    <source>
        <dbReference type="Proteomes" id="UP000440578"/>
    </source>
</evidence>
<dbReference type="InterPro" id="IPR036265">
    <property type="entry name" value="HIT-like_sf"/>
</dbReference>
<organism evidence="1 2">
    <name type="scientific">Amphibalanus amphitrite</name>
    <name type="common">Striped barnacle</name>
    <name type="synonym">Balanus amphitrite</name>
    <dbReference type="NCBI Taxonomy" id="1232801"/>
    <lineage>
        <taxon>Eukaryota</taxon>
        <taxon>Metazoa</taxon>
        <taxon>Ecdysozoa</taxon>
        <taxon>Arthropoda</taxon>
        <taxon>Crustacea</taxon>
        <taxon>Multicrustacea</taxon>
        <taxon>Cirripedia</taxon>
        <taxon>Thoracica</taxon>
        <taxon>Thoracicalcarea</taxon>
        <taxon>Balanomorpha</taxon>
        <taxon>Balanoidea</taxon>
        <taxon>Balanidae</taxon>
        <taxon>Amphibalaninae</taxon>
        <taxon>Amphibalanus</taxon>
    </lineage>
</organism>
<dbReference type="SUPFAM" id="SSF54197">
    <property type="entry name" value="HIT-like"/>
    <property type="match status" value="1"/>
</dbReference>
<dbReference type="Proteomes" id="UP000440578">
    <property type="component" value="Unassembled WGS sequence"/>
</dbReference>
<dbReference type="OrthoDB" id="5945460at2759"/>
<sequence>MWRQRTLAQRWFWRTLATALLIVCTTVLTMTAVQELSPPPPSRSTLAALTPFQYPVWSEYSPPDREDDWYNATCLGGQLRPALTELAAHLEMLRTAEHPECRTLAGWLNTLFTVEQREANVTLPAPFLAKVLTWVGGSEQLMDIVRHQRILHVTNNLVLHEVAFNPVRAFRPQLPSAGPSAREQLHALAEETRGSCDFCQWRTMTALVGEPPARFESPLSTVVGNTLKLDGGHALVLSREHSPLRLTVEGRADMVALAERWSRDQQSRRPQLRFPTLMWDVGQHAGASQVHPHVHVMLSPAHYSAGWERQRRAALLFSEIWPQDNYFSALVRAHAALGLTARLGAAVAFAAVDPVLDAEIWVVSAEPDADFTRLYALAVATVERRLGRLCHSSSLALPALAEPAGRLPALARLVPRGDCTSVRTDFSAIEMFALSAIALDPYEVVRELRYTIERNGEVQPRSAAA</sequence>
<accession>A0A6A4VXK7</accession>
<reference evidence="1 2" key="1">
    <citation type="submission" date="2019-07" db="EMBL/GenBank/DDBJ databases">
        <title>Draft genome assembly of a fouling barnacle, Amphibalanus amphitrite (Darwin, 1854): The first reference genome for Thecostraca.</title>
        <authorList>
            <person name="Kim W."/>
        </authorList>
    </citation>
    <scope>NUCLEOTIDE SEQUENCE [LARGE SCALE GENOMIC DNA]</scope>
    <source>
        <strain evidence="1">SNU_AA5</strain>
        <tissue evidence="1">Soma without cirri and trophi</tissue>
    </source>
</reference>
<comment type="caution">
    <text evidence="1">The sequence shown here is derived from an EMBL/GenBank/DDBJ whole genome shotgun (WGS) entry which is preliminary data.</text>
</comment>